<feature type="compositionally biased region" description="Basic residues" evidence="1">
    <location>
        <begin position="145"/>
        <end position="173"/>
    </location>
</feature>
<feature type="non-terminal residue" evidence="2">
    <location>
        <position position="1"/>
    </location>
</feature>
<gene>
    <name evidence="2" type="ORF">AVDCRST_MAG02-3103</name>
</gene>
<sequence>ARGGRPLLRPRLPRRGGPLRPPGRRQHPRPRGRRPPRERRPGRRGPHPEHHPRHEPRRRGHRLARRRRGGLDLNRTPRMPHAAARRRPPLRRKGQPRPDPGNAGEGRGGPDPAHPARGALPRGLDQRRGAAARGDLRPGPSPGHPHPRRRRPVRREHPRGHPGNRRGHVRLHRAQVGARPGGHGRVLRQAGPPGPQSQRRIPLAPRPRGLRQRGRLRAQGRRQALRGLDHERRARRGLRGGSPGRSGARRGRLRGDPSHGGPLDGPVVRASARQPALAEAGAKRARQLRDRGGRGQGGRRAAAPPEVRPAFRPSREALRPGQHAPLQHGRRTGGVGEGRRGTPAGRL</sequence>
<keyword evidence="2" id="KW-0808">Transferase</keyword>
<feature type="region of interest" description="Disordered" evidence="1">
    <location>
        <begin position="1"/>
        <end position="347"/>
    </location>
</feature>
<protein>
    <submittedName>
        <fullName evidence="2">Cysteine desulfurase</fullName>
        <ecNumber evidence="2">2.8.1.7</ecNumber>
    </submittedName>
</protein>
<feature type="compositionally biased region" description="Low complexity" evidence="1">
    <location>
        <begin position="1"/>
        <end position="18"/>
    </location>
</feature>
<dbReference type="GO" id="GO:0031071">
    <property type="term" value="F:cysteine desulfurase activity"/>
    <property type="evidence" value="ECO:0007669"/>
    <property type="project" value="UniProtKB-EC"/>
</dbReference>
<evidence type="ECO:0000256" key="1">
    <source>
        <dbReference type="SAM" id="MobiDB-lite"/>
    </source>
</evidence>
<accession>A0A6J4R1U6</accession>
<feature type="compositionally biased region" description="Low complexity" evidence="1">
    <location>
        <begin position="299"/>
        <end position="312"/>
    </location>
</feature>
<dbReference type="EMBL" id="CADCVH010000079">
    <property type="protein sequence ID" value="CAA9461807.1"/>
    <property type="molecule type" value="Genomic_DNA"/>
</dbReference>
<organism evidence="2">
    <name type="scientific">uncultured Rubrobacteraceae bacterium</name>
    <dbReference type="NCBI Taxonomy" id="349277"/>
    <lineage>
        <taxon>Bacteria</taxon>
        <taxon>Bacillati</taxon>
        <taxon>Actinomycetota</taxon>
        <taxon>Rubrobacteria</taxon>
        <taxon>Rubrobacterales</taxon>
        <taxon>Rubrobacteraceae</taxon>
        <taxon>environmental samples</taxon>
    </lineage>
</organism>
<proteinExistence type="predicted"/>
<feature type="compositionally biased region" description="Basic residues" evidence="1">
    <location>
        <begin position="83"/>
        <end position="95"/>
    </location>
</feature>
<dbReference type="AlphaFoldDB" id="A0A6J4R1U6"/>
<feature type="non-terminal residue" evidence="2">
    <location>
        <position position="347"/>
    </location>
</feature>
<dbReference type="EC" id="2.8.1.7" evidence="2"/>
<feature type="compositionally biased region" description="Basic residues" evidence="1">
    <location>
        <begin position="22"/>
        <end position="68"/>
    </location>
</feature>
<feature type="compositionally biased region" description="Basic residues" evidence="1">
    <location>
        <begin position="208"/>
        <end position="224"/>
    </location>
</feature>
<reference evidence="2" key="1">
    <citation type="submission" date="2020-02" db="EMBL/GenBank/DDBJ databases">
        <authorList>
            <person name="Meier V. D."/>
        </authorList>
    </citation>
    <scope>NUCLEOTIDE SEQUENCE</scope>
    <source>
        <strain evidence="2">AVDCRST_MAG02</strain>
    </source>
</reference>
<name>A0A6J4R1U6_9ACTN</name>
<evidence type="ECO:0000313" key="2">
    <source>
        <dbReference type="EMBL" id="CAA9461807.1"/>
    </source>
</evidence>